<dbReference type="EMBL" id="JBIGHZ010000002">
    <property type="protein sequence ID" value="MFG6447681.1"/>
    <property type="molecule type" value="Genomic_DNA"/>
</dbReference>
<keyword evidence="2" id="KW-1185">Reference proteome</keyword>
<protein>
    <submittedName>
        <fullName evidence="1">Imm70 family immunity protein</fullName>
    </submittedName>
</protein>
<gene>
    <name evidence="1" type="ORF">ACG0Z6_05420</name>
</gene>
<reference evidence="1 2" key="1">
    <citation type="submission" date="2024-08" db="EMBL/GenBank/DDBJ databases">
        <authorList>
            <person name="Lu H."/>
        </authorList>
    </citation>
    <scope>NUCLEOTIDE SEQUENCE [LARGE SCALE GENOMIC DNA]</scope>
    <source>
        <strain evidence="1 2">BYS180W</strain>
    </source>
</reference>
<dbReference type="RefSeq" id="WP_394459240.1">
    <property type="nucleotide sequence ID" value="NZ_JBIGHZ010000002.1"/>
</dbReference>
<name>A0ABW7FTN0_9BURK</name>
<organism evidence="1 2">
    <name type="scientific">Roseateles rivi</name>
    <dbReference type="NCBI Taxonomy" id="3299028"/>
    <lineage>
        <taxon>Bacteria</taxon>
        <taxon>Pseudomonadati</taxon>
        <taxon>Pseudomonadota</taxon>
        <taxon>Betaproteobacteria</taxon>
        <taxon>Burkholderiales</taxon>
        <taxon>Sphaerotilaceae</taxon>
        <taxon>Roseateles</taxon>
    </lineage>
</organism>
<evidence type="ECO:0000313" key="1">
    <source>
        <dbReference type="EMBL" id="MFG6447681.1"/>
    </source>
</evidence>
<sequence length="154" mass="16681">MSYLSETVHIQVGDLVDDLGTPALFKAFLTNVARHGEPLGPGSVYPHLVKRLWQQGIDPDEAAAACLELAAARRVLQRLPASQLWWDASMDTPAPAQRPGASLDSCFVTPEGLNYFDVLDDALRAAAEENTPARLQMQRQEVALPLALPLPLAA</sequence>
<evidence type="ECO:0000313" key="2">
    <source>
        <dbReference type="Proteomes" id="UP001606099"/>
    </source>
</evidence>
<accession>A0ABW7FTN0</accession>
<dbReference type="Pfam" id="PF15601">
    <property type="entry name" value="Imm70"/>
    <property type="match status" value="1"/>
</dbReference>
<proteinExistence type="predicted"/>
<dbReference type="Proteomes" id="UP001606099">
    <property type="component" value="Unassembled WGS sequence"/>
</dbReference>
<dbReference type="InterPro" id="IPR028185">
    <property type="entry name" value="Imm70"/>
</dbReference>
<comment type="caution">
    <text evidence="1">The sequence shown here is derived from an EMBL/GenBank/DDBJ whole genome shotgun (WGS) entry which is preliminary data.</text>
</comment>